<dbReference type="Gene3D" id="3.40.50.1820">
    <property type="entry name" value="alpha/beta hydrolase"/>
    <property type="match status" value="1"/>
</dbReference>
<accession>A0A239P262</accession>
<dbReference type="Proteomes" id="UP000198318">
    <property type="component" value="Unassembled WGS sequence"/>
</dbReference>
<dbReference type="EMBL" id="FZOR01000059">
    <property type="protein sequence ID" value="SNT60823.1"/>
    <property type="molecule type" value="Genomic_DNA"/>
</dbReference>
<name>A0A239P262_9ACTN</name>
<organism evidence="1 2">
    <name type="scientific">Actinomadura meyerae</name>
    <dbReference type="NCBI Taxonomy" id="240840"/>
    <lineage>
        <taxon>Bacteria</taxon>
        <taxon>Bacillati</taxon>
        <taxon>Actinomycetota</taxon>
        <taxon>Actinomycetes</taxon>
        <taxon>Streptosporangiales</taxon>
        <taxon>Thermomonosporaceae</taxon>
        <taxon>Actinomadura</taxon>
    </lineage>
</organism>
<proteinExistence type="predicted"/>
<evidence type="ECO:0000313" key="2">
    <source>
        <dbReference type="Proteomes" id="UP000198318"/>
    </source>
</evidence>
<keyword evidence="2" id="KW-1185">Reference proteome</keyword>
<dbReference type="SUPFAM" id="SSF53474">
    <property type="entry name" value="alpha/beta-Hydrolases"/>
    <property type="match status" value="1"/>
</dbReference>
<dbReference type="AlphaFoldDB" id="A0A239P262"/>
<evidence type="ECO:0000313" key="1">
    <source>
        <dbReference type="EMBL" id="SNT60823.1"/>
    </source>
</evidence>
<dbReference type="RefSeq" id="WP_089330730.1">
    <property type="nucleotide sequence ID" value="NZ_FZOR01000059.1"/>
</dbReference>
<sequence length="362" mass="39858">MNDIAELRQFVVVHARAQGIPAGEYRPLLDAITTDDGDAPGSWVAGWTRAGERMERRGRFLDACRRFNMARFPYVDGPARQEAFDRCLAAFDRWRADTGIEPLEVDLDGGRMRCWTSGLSATDRRPLLIVMGGIVSIKEQWAPVLVQARRLGLAGVVAELPGVGENSARYGTGSTEVITAILDAVAGRAEADRTIAVTLSFSGNLALHVAAGDRRIRGIVTVGAPVGAFFTDDAWQRRLPRITVDTLAHLSRVPAGAVRERLGGLALDADRLAAVTVPVRYLASRRDEIIPGSDLDLLRRHVSDLRVVENDDVHGSPRHFRETRLWIVRSLLELLGTHGPHRAVLGTLIRAERARTRLVRPW</sequence>
<evidence type="ECO:0008006" key="3">
    <source>
        <dbReference type="Google" id="ProtNLM"/>
    </source>
</evidence>
<gene>
    <name evidence="1" type="ORF">SAMN05443665_105938</name>
</gene>
<dbReference type="InterPro" id="IPR029058">
    <property type="entry name" value="AB_hydrolase_fold"/>
</dbReference>
<reference evidence="1 2" key="1">
    <citation type="submission" date="2017-06" db="EMBL/GenBank/DDBJ databases">
        <authorList>
            <person name="Kim H.J."/>
            <person name="Triplett B.A."/>
        </authorList>
    </citation>
    <scope>NUCLEOTIDE SEQUENCE [LARGE SCALE GENOMIC DNA]</scope>
    <source>
        <strain evidence="1 2">DSM 44715</strain>
    </source>
</reference>
<protein>
    <recommendedName>
        <fullName evidence="3">Alpha/beta hydrolase</fullName>
    </recommendedName>
</protein>
<dbReference type="OrthoDB" id="5704902at2"/>